<proteinExistence type="predicted"/>
<sequence length="287" mass="32744">MTLIYLITGIHPAEIPQVHGQVQIDRSRVSPKLARWLERMTHPYIDQRFDSANTALMELKAKDSGAGYYQHLKPADSRVDVQRDRDRLTITFDRTRYSFLDNVKDNPAGYGCLLFFAGFPFLSILITLFSYFPVLTTALLGLILFRLLSSWIRRKAPQRKVIIIDRNQGICSDPYGNNFMPVRWNSASSQPFKSIEQLAYNPGYTFDHYYQEGRRVRTQGGAVTVPPKLSIYAGKKEYQVAHRNITQAEFWWLGKELSDFLGLDLQVIYSSPEIPIKETGGSCGCGC</sequence>
<accession>A0A2W4U7L8</accession>
<dbReference type="EMBL" id="QBMC01000131">
    <property type="protein sequence ID" value="PZO13159.1"/>
    <property type="molecule type" value="Genomic_DNA"/>
</dbReference>
<evidence type="ECO:0000313" key="3">
    <source>
        <dbReference type="Proteomes" id="UP000249354"/>
    </source>
</evidence>
<dbReference type="Proteomes" id="UP000249354">
    <property type="component" value="Unassembled WGS sequence"/>
</dbReference>
<dbReference type="AlphaFoldDB" id="A0A2W4U7L8"/>
<name>A0A2W4U7L8_9CYAN</name>
<evidence type="ECO:0000256" key="1">
    <source>
        <dbReference type="SAM" id="Phobius"/>
    </source>
</evidence>
<reference evidence="2 3" key="2">
    <citation type="submission" date="2018-06" db="EMBL/GenBank/DDBJ databases">
        <title>Metagenomic assembly of (sub)arctic Cyanobacteria and their associated microbiome from non-axenic cultures.</title>
        <authorList>
            <person name="Baurain D."/>
        </authorList>
    </citation>
    <scope>NUCLEOTIDE SEQUENCE [LARGE SCALE GENOMIC DNA]</scope>
    <source>
        <strain evidence="2">ULC129bin1</strain>
    </source>
</reference>
<keyword evidence="1" id="KW-0472">Membrane</keyword>
<protein>
    <submittedName>
        <fullName evidence="2">Uncharacterized protein</fullName>
    </submittedName>
</protein>
<organism evidence="2 3">
    <name type="scientific">Leptolyngbya foveolarum</name>
    <dbReference type="NCBI Taxonomy" id="47253"/>
    <lineage>
        <taxon>Bacteria</taxon>
        <taxon>Bacillati</taxon>
        <taxon>Cyanobacteriota</taxon>
        <taxon>Cyanophyceae</taxon>
        <taxon>Leptolyngbyales</taxon>
        <taxon>Leptolyngbyaceae</taxon>
        <taxon>Leptolyngbya group</taxon>
        <taxon>Leptolyngbya</taxon>
    </lineage>
</organism>
<gene>
    <name evidence="2" type="ORF">DCF25_16405</name>
</gene>
<evidence type="ECO:0000313" key="2">
    <source>
        <dbReference type="EMBL" id="PZO13159.1"/>
    </source>
</evidence>
<keyword evidence="1" id="KW-0812">Transmembrane</keyword>
<feature type="transmembrane region" description="Helical" evidence="1">
    <location>
        <begin position="132"/>
        <end position="152"/>
    </location>
</feature>
<comment type="caution">
    <text evidence="2">The sequence shown here is derived from an EMBL/GenBank/DDBJ whole genome shotgun (WGS) entry which is preliminary data.</text>
</comment>
<reference evidence="3" key="1">
    <citation type="submission" date="2018-04" db="EMBL/GenBank/DDBJ databases">
        <authorList>
            <person name="Cornet L."/>
        </authorList>
    </citation>
    <scope>NUCLEOTIDE SEQUENCE [LARGE SCALE GENOMIC DNA]</scope>
</reference>
<keyword evidence="1" id="KW-1133">Transmembrane helix</keyword>